<sequence>MDEETPEQREARQERDRLPHQESRAVVPSDERAQQERIRRSCARRGHALHNHEDLDTSMVTGPNVVDGRHRLPPTTVCDHCNAWKWPAETKKPCCLEGGVKLPSLPPAPTRLLQLYKDPEFRKHIRAYNQVFAFTFTPIGASCNNRSNFSL</sequence>
<comment type="caution">
    <text evidence="1">The sequence shown here is derived from an EMBL/GenBank/DDBJ whole genome shotgun (WGS) entry which is preliminary data.</text>
</comment>
<dbReference type="AlphaFoldDB" id="A0A8T1JPL7"/>
<evidence type="ECO:0000313" key="2">
    <source>
        <dbReference type="Proteomes" id="UP000760860"/>
    </source>
</evidence>
<protein>
    <submittedName>
        <fullName evidence="1">Uncharacterized protein</fullName>
    </submittedName>
</protein>
<dbReference type="VEuPathDB" id="FungiDB:PC110_g21038"/>
<evidence type="ECO:0000313" key="1">
    <source>
        <dbReference type="EMBL" id="KAG3202615.1"/>
    </source>
</evidence>
<proteinExistence type="predicted"/>
<dbReference type="Proteomes" id="UP000760860">
    <property type="component" value="Unassembled WGS sequence"/>
</dbReference>
<organism evidence="1 2">
    <name type="scientific">Phytophthora cactorum</name>
    <dbReference type="NCBI Taxonomy" id="29920"/>
    <lineage>
        <taxon>Eukaryota</taxon>
        <taxon>Sar</taxon>
        <taxon>Stramenopiles</taxon>
        <taxon>Oomycota</taxon>
        <taxon>Peronosporomycetes</taxon>
        <taxon>Peronosporales</taxon>
        <taxon>Peronosporaceae</taxon>
        <taxon>Phytophthora</taxon>
    </lineage>
</organism>
<dbReference type="EMBL" id="RCMV01002486">
    <property type="protein sequence ID" value="KAG3202615.1"/>
    <property type="molecule type" value="Genomic_DNA"/>
</dbReference>
<accession>A0A8T1JPL7</accession>
<reference evidence="1" key="1">
    <citation type="submission" date="2018-05" db="EMBL/GenBank/DDBJ databases">
        <title>Effector identification in a new, highly contiguous assembly of the strawberry crown rot pathogen Phytophthora cactorum.</title>
        <authorList>
            <person name="Armitage A.D."/>
            <person name="Nellist C.F."/>
            <person name="Bates H."/>
            <person name="Vickerstaff R.J."/>
            <person name="Harrison R.J."/>
        </authorList>
    </citation>
    <scope>NUCLEOTIDE SEQUENCE</scope>
    <source>
        <strain evidence="1">P421</strain>
    </source>
</reference>
<name>A0A8T1JPL7_9STRA</name>
<gene>
    <name evidence="1" type="ORF">PC129_g23187</name>
</gene>